<organism evidence="4 5">
    <name type="scientific">Micromonospora profundi</name>
    <dbReference type="NCBI Taxonomy" id="1420889"/>
    <lineage>
        <taxon>Bacteria</taxon>
        <taxon>Bacillati</taxon>
        <taxon>Actinomycetota</taxon>
        <taxon>Actinomycetes</taxon>
        <taxon>Micromonosporales</taxon>
        <taxon>Micromonosporaceae</taxon>
        <taxon>Micromonospora</taxon>
    </lineage>
</organism>
<feature type="transmembrane region" description="Helical" evidence="2">
    <location>
        <begin position="132"/>
        <end position="151"/>
    </location>
</feature>
<reference evidence="4 5" key="1">
    <citation type="submission" date="2023-07" db="EMBL/GenBank/DDBJ databases">
        <title>Micromonospora profundi TRM 95458 converts glycerol to a new osmotic compound.</title>
        <authorList>
            <person name="Lu D."/>
        </authorList>
    </citation>
    <scope>NUCLEOTIDE SEQUENCE [LARGE SCALE GENOMIC DNA]</scope>
    <source>
        <strain evidence="4 5">TRM95458</strain>
    </source>
</reference>
<name>A0AAJ6HPH1_9ACTN</name>
<dbReference type="InterPro" id="IPR052701">
    <property type="entry name" value="GAG_Ulvan_Degrading_Sulfatases"/>
</dbReference>
<feature type="transmembrane region" description="Helical" evidence="2">
    <location>
        <begin position="101"/>
        <end position="120"/>
    </location>
</feature>
<accession>A0AAJ6HPH1</accession>
<dbReference type="RefSeq" id="WP_306271256.1">
    <property type="nucleotide sequence ID" value="NZ_CP130472.1"/>
</dbReference>
<evidence type="ECO:0000259" key="3">
    <source>
        <dbReference type="Pfam" id="PF00884"/>
    </source>
</evidence>
<keyword evidence="4" id="KW-0378">Hydrolase</keyword>
<keyword evidence="2" id="KW-1133">Transmembrane helix</keyword>
<dbReference type="GO" id="GO:0016787">
    <property type="term" value="F:hydrolase activity"/>
    <property type="evidence" value="ECO:0007669"/>
    <property type="project" value="UniProtKB-KW"/>
</dbReference>
<feature type="region of interest" description="Disordered" evidence="1">
    <location>
        <begin position="359"/>
        <end position="390"/>
    </location>
</feature>
<dbReference type="SUPFAM" id="SSF53649">
    <property type="entry name" value="Alkaline phosphatase-like"/>
    <property type="match status" value="1"/>
</dbReference>
<dbReference type="Pfam" id="PF00884">
    <property type="entry name" value="Sulfatase"/>
    <property type="match status" value="1"/>
</dbReference>
<protein>
    <submittedName>
        <fullName evidence="4">Sulfatase-like hydrolase/transferase</fullName>
    </submittedName>
</protein>
<feature type="region of interest" description="Disordered" evidence="1">
    <location>
        <begin position="1"/>
        <end position="53"/>
    </location>
</feature>
<dbReference type="InterPro" id="IPR017850">
    <property type="entry name" value="Alkaline_phosphatase_core_sf"/>
</dbReference>
<dbReference type="PANTHER" id="PTHR43751">
    <property type="entry name" value="SULFATASE"/>
    <property type="match status" value="1"/>
</dbReference>
<dbReference type="KEGG" id="mprn:Q3V37_20535"/>
<keyword evidence="2" id="KW-0472">Membrane</keyword>
<feature type="transmembrane region" description="Helical" evidence="2">
    <location>
        <begin position="62"/>
        <end position="81"/>
    </location>
</feature>
<evidence type="ECO:0000256" key="2">
    <source>
        <dbReference type="SAM" id="Phobius"/>
    </source>
</evidence>
<feature type="compositionally biased region" description="Low complexity" evidence="1">
    <location>
        <begin position="17"/>
        <end position="50"/>
    </location>
</feature>
<dbReference type="InterPro" id="IPR000917">
    <property type="entry name" value="Sulfatase_N"/>
</dbReference>
<feature type="transmembrane region" description="Helical" evidence="2">
    <location>
        <begin position="157"/>
        <end position="174"/>
    </location>
</feature>
<dbReference type="PANTHER" id="PTHR43751:SF3">
    <property type="entry name" value="SULFATASE N-TERMINAL DOMAIN-CONTAINING PROTEIN"/>
    <property type="match status" value="1"/>
</dbReference>
<dbReference type="AlphaFoldDB" id="A0AAJ6HPH1"/>
<feature type="domain" description="Sulfatase N-terminal" evidence="3">
    <location>
        <begin position="255"/>
        <end position="558"/>
    </location>
</feature>
<evidence type="ECO:0000313" key="5">
    <source>
        <dbReference type="Proteomes" id="UP001235874"/>
    </source>
</evidence>
<evidence type="ECO:0000313" key="4">
    <source>
        <dbReference type="EMBL" id="WLS43787.1"/>
    </source>
</evidence>
<proteinExistence type="predicted"/>
<keyword evidence="5" id="KW-1185">Reference proteome</keyword>
<evidence type="ECO:0000256" key="1">
    <source>
        <dbReference type="SAM" id="MobiDB-lite"/>
    </source>
</evidence>
<feature type="compositionally biased region" description="Pro residues" evidence="1">
    <location>
        <begin position="1"/>
        <end position="16"/>
    </location>
</feature>
<feature type="compositionally biased region" description="Basic and acidic residues" evidence="1">
    <location>
        <begin position="576"/>
        <end position="585"/>
    </location>
</feature>
<feature type="region of interest" description="Disordered" evidence="1">
    <location>
        <begin position="565"/>
        <end position="585"/>
    </location>
</feature>
<feature type="transmembrane region" description="Helical" evidence="2">
    <location>
        <begin position="186"/>
        <end position="204"/>
    </location>
</feature>
<keyword evidence="2" id="KW-0812">Transmembrane</keyword>
<gene>
    <name evidence="4" type="ORF">Q3V37_20535</name>
</gene>
<dbReference type="Proteomes" id="UP001235874">
    <property type="component" value="Chromosome"/>
</dbReference>
<sequence length="715" mass="75198">MADPAAPTPPAQPPAPDAGTSPPDAGTAAPDAGTAAPDAGTAAPDTGTSAQRRWDQGWRGEVGRLLEVAALVGLVVTQPLLDVLGRSPDFFLFHRADPGQILLLVALVAVVPTLPLVALGAVSRLAGRTARAITHTALVGLLLAALAVQVGRHVTPLRGVPLLLVAVLAGAAGAAAHRRWRAPGRVLRLAAAGPVAFVALFLLVSPTSAVVLPRSDGGAAGTAQGAAVHPPVVMLILDELPLVSLLGVDGRIDAQRFPHFAELAGGSTWYRNATGVSGWTPNALPAMLTGRYPARSVAPHYSQYPDNIFTAFGGLYDVKAQESITRLCPPSRCEQPITPEQGLGVLVRQTGKLFGQIAGPTESAVDPEDSYREQTRAEAGLDSAEPVPDDPKFRWDSLDDNQPARFTSFLAGLKPEPRPTLHFLHLLMPHSPWAYLPSGARYDAPEDLPNDGAGWVDLARQRHLAQLGYTDRLIGETLRTLRASGLYDQALVVVTADHGVSFRPGAQGRGMDAIKAAAGEVAWVPLFVKEPRQQTGRVDDRNWEHVDLLPTVADEAGIRLPRRVDGRSARQAPRTDSTKHFYDRPGEPITFPGGVPTPPPPPAPHPLVGTEVRAGPAAGAARVADLAAFQATDPDTGTLPALLWGDVPETVPDGTQLAVAVNGRIGAVVPVVPADPGGRRFAALLTDDRLFRAGANTLDVYQVTGDGTLRRLALS</sequence>
<dbReference type="Gene3D" id="3.40.720.10">
    <property type="entry name" value="Alkaline Phosphatase, subunit A"/>
    <property type="match status" value="1"/>
</dbReference>
<dbReference type="EMBL" id="CP130472">
    <property type="protein sequence ID" value="WLS43787.1"/>
    <property type="molecule type" value="Genomic_DNA"/>
</dbReference>